<dbReference type="Pfam" id="PF00931">
    <property type="entry name" value="NB-ARC"/>
    <property type="match status" value="1"/>
</dbReference>
<evidence type="ECO:0000259" key="9">
    <source>
        <dbReference type="SMART" id="SM00382"/>
    </source>
</evidence>
<keyword evidence="11" id="KW-1185">Reference proteome</keyword>
<dbReference type="Pfam" id="PF23559">
    <property type="entry name" value="WHD_DRP"/>
    <property type="match status" value="1"/>
</dbReference>
<dbReference type="PANTHER" id="PTHR33463">
    <property type="entry name" value="NB-ARC DOMAIN-CONTAINING PROTEIN-RELATED"/>
    <property type="match status" value="1"/>
</dbReference>
<evidence type="ECO:0000256" key="4">
    <source>
        <dbReference type="ARBA" id="ARBA00022741"/>
    </source>
</evidence>
<dbReference type="Pfam" id="PF23598">
    <property type="entry name" value="LRR_14"/>
    <property type="match status" value="1"/>
</dbReference>
<dbReference type="Gene3D" id="1.10.8.430">
    <property type="entry name" value="Helical domain of apoptotic protease-activating factors"/>
    <property type="match status" value="1"/>
</dbReference>
<feature type="coiled-coil region" evidence="7">
    <location>
        <begin position="32"/>
        <end position="87"/>
    </location>
</feature>
<dbReference type="InterPro" id="IPR032675">
    <property type="entry name" value="LRR_dom_sf"/>
</dbReference>
<dbReference type="FunFam" id="3.40.50.300:FF:001091">
    <property type="entry name" value="Probable disease resistance protein At1g61300"/>
    <property type="match status" value="1"/>
</dbReference>
<dbReference type="InterPro" id="IPR055414">
    <property type="entry name" value="LRR_R13L4/SHOC2-like"/>
</dbReference>
<proteinExistence type="inferred from homology"/>
<dbReference type="AlphaFoldDB" id="A0A9N7R4P5"/>
<dbReference type="InterPro" id="IPR058922">
    <property type="entry name" value="WHD_DRP"/>
</dbReference>
<feature type="chain" id="PRO_5040163506" evidence="8">
    <location>
        <begin position="21"/>
        <end position="897"/>
    </location>
</feature>
<dbReference type="Gene3D" id="1.10.10.10">
    <property type="entry name" value="Winged helix-like DNA-binding domain superfamily/Winged helix DNA-binding domain"/>
    <property type="match status" value="1"/>
</dbReference>
<dbReference type="SUPFAM" id="SSF52540">
    <property type="entry name" value="P-loop containing nucleoside triphosphate hydrolases"/>
    <property type="match status" value="1"/>
</dbReference>
<dbReference type="InterPro" id="IPR050905">
    <property type="entry name" value="Plant_NBS-LRR"/>
</dbReference>
<dbReference type="Proteomes" id="UP001153555">
    <property type="component" value="Unassembled WGS sequence"/>
</dbReference>
<evidence type="ECO:0000313" key="10">
    <source>
        <dbReference type="EMBL" id="CAA0814957.1"/>
    </source>
</evidence>
<dbReference type="InterPro" id="IPR003591">
    <property type="entry name" value="Leu-rich_rpt_typical-subtyp"/>
</dbReference>
<dbReference type="PRINTS" id="PR00364">
    <property type="entry name" value="DISEASERSIST"/>
</dbReference>
<dbReference type="SMART" id="SM00369">
    <property type="entry name" value="LRR_TYP"/>
    <property type="match status" value="2"/>
</dbReference>
<dbReference type="InterPro" id="IPR036388">
    <property type="entry name" value="WH-like_DNA-bd_sf"/>
</dbReference>
<accession>A0A9N7R4P5</accession>
<keyword evidence="5" id="KW-0611">Plant defense</keyword>
<gene>
    <name evidence="10" type="ORF">SHERM_15111</name>
</gene>
<keyword evidence="6" id="KW-0067">ATP-binding</keyword>
<evidence type="ECO:0000313" key="11">
    <source>
        <dbReference type="Proteomes" id="UP001153555"/>
    </source>
</evidence>
<dbReference type="PANTHER" id="PTHR33463:SF204">
    <property type="entry name" value="NB-ARC DOMAIN-CONTAINING PROTEIN"/>
    <property type="match status" value="1"/>
</dbReference>
<evidence type="ECO:0000256" key="5">
    <source>
        <dbReference type="ARBA" id="ARBA00022821"/>
    </source>
</evidence>
<organism evidence="10 11">
    <name type="scientific">Striga hermonthica</name>
    <name type="common">Purple witchweed</name>
    <name type="synonym">Buchnera hermonthica</name>
    <dbReference type="NCBI Taxonomy" id="68872"/>
    <lineage>
        <taxon>Eukaryota</taxon>
        <taxon>Viridiplantae</taxon>
        <taxon>Streptophyta</taxon>
        <taxon>Embryophyta</taxon>
        <taxon>Tracheophyta</taxon>
        <taxon>Spermatophyta</taxon>
        <taxon>Magnoliopsida</taxon>
        <taxon>eudicotyledons</taxon>
        <taxon>Gunneridae</taxon>
        <taxon>Pentapetalae</taxon>
        <taxon>asterids</taxon>
        <taxon>lamiids</taxon>
        <taxon>Lamiales</taxon>
        <taxon>Orobanchaceae</taxon>
        <taxon>Buchnereae</taxon>
        <taxon>Striga</taxon>
    </lineage>
</organism>
<feature type="signal peptide" evidence="8">
    <location>
        <begin position="1"/>
        <end position="20"/>
    </location>
</feature>
<keyword evidence="8" id="KW-0732">Signal</keyword>
<feature type="domain" description="AAA+ ATPase" evidence="9">
    <location>
        <begin position="160"/>
        <end position="300"/>
    </location>
</feature>
<dbReference type="SMART" id="SM00382">
    <property type="entry name" value="AAA"/>
    <property type="match status" value="1"/>
</dbReference>
<dbReference type="Gene3D" id="3.40.50.300">
    <property type="entry name" value="P-loop containing nucleotide triphosphate hydrolases"/>
    <property type="match status" value="1"/>
</dbReference>
<dbReference type="EMBL" id="CACSLK010012233">
    <property type="protein sequence ID" value="CAA0814957.1"/>
    <property type="molecule type" value="Genomic_DNA"/>
</dbReference>
<dbReference type="Gene3D" id="3.80.10.10">
    <property type="entry name" value="Ribonuclease Inhibitor"/>
    <property type="match status" value="2"/>
</dbReference>
<dbReference type="InterPro" id="IPR003593">
    <property type="entry name" value="AAA+_ATPase"/>
</dbReference>
<evidence type="ECO:0000256" key="1">
    <source>
        <dbReference type="ARBA" id="ARBA00008894"/>
    </source>
</evidence>
<dbReference type="GO" id="GO:0051607">
    <property type="term" value="P:defense response to virus"/>
    <property type="evidence" value="ECO:0007669"/>
    <property type="project" value="UniProtKB-ARBA"/>
</dbReference>
<sequence length="897" mass="101313">MDFVTPLITLVSCLVDYVLRALTAAGDLDRKIQLLETGLEELIEVRDDLRKQVDRAESLGLTLTSQVKGWLERVDRVQAEVESIRDDLAHKRLCCLSRCRLYGKVEENLNLVDDLKEKGKLEVVLPDGLLLVPVVEIPSRPAVGLGPMLDKVRQLLADEDVGTVGIYGTGGSGKTTLLKCVNNELFSRTHGFDFVIWVGAVSRDIVIEKIQQAIGARLGLSWDDDNQLFVEVRALRIHSIMRRKKFLLLLDDVWGGFDLEKVGIPVPDRANGSKVMFTTRSAEVCAQMDADRTLRMEFLGEDESWKLFYQKVGDVATLDSPKIRSHAKDIVRKCGGLPLALVSMGRAMANKRTEEEWRYAVDVLRETPSEIRGMEDIFALLKFSYDKLDSDTLRSCLLYCSLFPEDFSIEKEQLVEYWAGEGFLDGGPGSGSSKPRIMGYSIIGTLKNTCFLETDEDNDSRIKMHDVVRSFALWVVSGAGKRFVARAGQGLVEAPVADSWECAERISLVDNEITELCGTPVCPHLSTLLLQWNKGLTRISNGFFEHMPALKVVDLSFTSIKDLPTSICKLIGIRHLDLSGTKLSQLPSELGSLTSLTHLNVQRNQYLSTIPRDALSGLHQLKALNLYYGYSRWETRDARGSEIRLLDLEGLRKLESLGITVVHLSTLDKVRRSEYIRKCIQYLYIKECEGLHYLPVSSYPGDGDCLRRLSINNCMDLKHLSVHEAAGSGWLPNLEILALNGLPRLTSIWGDRVGITQGCLLNLRCVNIWYCHKLKSISWILRLPKLETVYVFYCREMEEVVSEEDVTEGDYSNVFRSLRVLSIRDVPVLRSICPKAMFFPCLKKIAVIDCPNLRKLPVRAQNASELPTVYCYREWWENLVWDNAETKRVLLPYFMEA</sequence>
<keyword evidence="3" id="KW-0677">Repeat</keyword>
<comment type="similarity">
    <text evidence="1">Belongs to the disease resistance NB-LRR family.</text>
</comment>
<evidence type="ECO:0000256" key="2">
    <source>
        <dbReference type="ARBA" id="ARBA00022614"/>
    </source>
</evidence>
<evidence type="ECO:0000256" key="6">
    <source>
        <dbReference type="ARBA" id="ARBA00022840"/>
    </source>
</evidence>
<reference evidence="10" key="1">
    <citation type="submission" date="2019-12" db="EMBL/GenBank/DDBJ databases">
        <authorList>
            <person name="Scholes J."/>
        </authorList>
    </citation>
    <scope>NUCLEOTIDE SEQUENCE</scope>
</reference>
<keyword evidence="7" id="KW-0175">Coiled coil</keyword>
<evidence type="ECO:0000256" key="3">
    <source>
        <dbReference type="ARBA" id="ARBA00022737"/>
    </source>
</evidence>
<comment type="caution">
    <text evidence="10">The sequence shown here is derived from an EMBL/GenBank/DDBJ whole genome shotgun (WGS) entry which is preliminary data.</text>
</comment>
<keyword evidence="2" id="KW-0433">Leucine-rich repeat</keyword>
<dbReference type="FunFam" id="1.10.10.10:FF:000322">
    <property type="entry name" value="Probable disease resistance protein At1g63360"/>
    <property type="match status" value="1"/>
</dbReference>
<keyword evidence="4" id="KW-0547">Nucleotide-binding</keyword>
<dbReference type="GO" id="GO:0043531">
    <property type="term" value="F:ADP binding"/>
    <property type="evidence" value="ECO:0007669"/>
    <property type="project" value="InterPro"/>
</dbReference>
<protein>
    <submittedName>
        <fullName evidence="10">Disease resistance protein RPS2</fullName>
    </submittedName>
</protein>
<dbReference type="InterPro" id="IPR027417">
    <property type="entry name" value="P-loop_NTPase"/>
</dbReference>
<dbReference type="GO" id="GO:0005524">
    <property type="term" value="F:ATP binding"/>
    <property type="evidence" value="ECO:0007669"/>
    <property type="project" value="UniProtKB-KW"/>
</dbReference>
<dbReference type="InterPro" id="IPR042197">
    <property type="entry name" value="Apaf_helical"/>
</dbReference>
<name>A0A9N7R4P5_STRHE</name>
<evidence type="ECO:0000256" key="7">
    <source>
        <dbReference type="SAM" id="Coils"/>
    </source>
</evidence>
<dbReference type="FunFam" id="1.10.8.430:FF:000003">
    <property type="entry name" value="Probable disease resistance protein At5g66910"/>
    <property type="match status" value="1"/>
</dbReference>
<dbReference type="SUPFAM" id="SSF52058">
    <property type="entry name" value="L domain-like"/>
    <property type="match status" value="1"/>
</dbReference>
<evidence type="ECO:0000256" key="8">
    <source>
        <dbReference type="SAM" id="SignalP"/>
    </source>
</evidence>
<dbReference type="InterPro" id="IPR002182">
    <property type="entry name" value="NB-ARC"/>
</dbReference>
<dbReference type="OrthoDB" id="664960at2759"/>